<reference evidence="3 4" key="1">
    <citation type="submission" date="2019-03" db="EMBL/GenBank/DDBJ databases">
        <title>Genomic Encyclopedia of Type Strains, Phase IV (KMG-IV): sequencing the most valuable type-strain genomes for metagenomic binning, comparative biology and taxonomic classification.</title>
        <authorList>
            <person name="Goeker M."/>
        </authorList>
    </citation>
    <scope>NUCLEOTIDE SEQUENCE [LARGE SCALE GENOMIC DNA]</scope>
    <source>
        <strain evidence="3 4">DSM 29481</strain>
    </source>
</reference>
<feature type="chain" id="PRO_5038992197" description="ABC-2 family transporter" evidence="2">
    <location>
        <begin position="31"/>
        <end position="447"/>
    </location>
</feature>
<evidence type="ECO:0008006" key="5">
    <source>
        <dbReference type="Google" id="ProtNLM"/>
    </source>
</evidence>
<feature type="transmembrane region" description="Helical" evidence="1">
    <location>
        <begin position="420"/>
        <end position="438"/>
    </location>
</feature>
<feature type="transmembrane region" description="Helical" evidence="1">
    <location>
        <begin position="270"/>
        <end position="292"/>
    </location>
</feature>
<keyword evidence="4" id="KW-1185">Reference proteome</keyword>
<evidence type="ECO:0000313" key="4">
    <source>
        <dbReference type="Proteomes" id="UP000295773"/>
    </source>
</evidence>
<keyword evidence="1" id="KW-0472">Membrane</keyword>
<feature type="transmembrane region" description="Helical" evidence="1">
    <location>
        <begin position="331"/>
        <end position="353"/>
    </location>
</feature>
<keyword evidence="2" id="KW-0732">Signal</keyword>
<keyword evidence="1" id="KW-1133">Transmembrane helix</keyword>
<feature type="transmembrane region" description="Helical" evidence="1">
    <location>
        <begin position="229"/>
        <end position="249"/>
    </location>
</feature>
<dbReference type="AlphaFoldDB" id="A0A4R3TGA9"/>
<evidence type="ECO:0000256" key="1">
    <source>
        <dbReference type="SAM" id="Phobius"/>
    </source>
</evidence>
<feature type="signal peptide" evidence="2">
    <location>
        <begin position="1"/>
        <end position="30"/>
    </location>
</feature>
<accession>A0A4R3TGA9</accession>
<evidence type="ECO:0000256" key="2">
    <source>
        <dbReference type="SAM" id="SignalP"/>
    </source>
</evidence>
<gene>
    <name evidence="3" type="ORF">EDD61_10782</name>
</gene>
<evidence type="ECO:0000313" key="3">
    <source>
        <dbReference type="EMBL" id="TCU60386.1"/>
    </source>
</evidence>
<sequence>MWKLICYEWKKLAKSRSNLLLFVVLLAACAYQIKTNVTTDIKDYYFVSDEHLDVVKEQQNFANKSFEELQKQMGAIHYNEIDQEHYNSSRSLDENYMKVTYGTHWKELVKAYEEHTLTQEMLNDWNVMSQDDTQQQSIVRLEDFTIHYLYTDEREVSDLKAMFPDTVILTNRQDYLYTKEKAEQGSTQCFLKECNGFNAMYYDTLNTRFLNASKTYHPTILANKYFDEIMRVNFLVLLLISILLGNIYSKESSEQTMIYLCTSKAGWKKVSIAKLIVALTIGVLIPMLIPIISSLVNYLRYGGFDLQMFYYGIGDVSANSIVPYIFTNGELLIIACFALLVGYTALTLTCLTISRYVKNTYIAGVSVLMLTILPIYNIFTLQSTNLNVWFPSYLLMRIFDNLGYTSQLFFQFGSITILRLWLYVLVWFLGCGICLLLIHQKNKKHLI</sequence>
<dbReference type="Proteomes" id="UP000295773">
    <property type="component" value="Unassembled WGS sequence"/>
</dbReference>
<organism evidence="3 4">
    <name type="scientific">Longicatena caecimuris</name>
    <dbReference type="NCBI Taxonomy" id="1796635"/>
    <lineage>
        <taxon>Bacteria</taxon>
        <taxon>Bacillati</taxon>
        <taxon>Bacillota</taxon>
        <taxon>Erysipelotrichia</taxon>
        <taxon>Erysipelotrichales</taxon>
        <taxon>Erysipelotrichaceae</taxon>
        <taxon>Longicatena</taxon>
    </lineage>
</organism>
<protein>
    <recommendedName>
        <fullName evidence="5">ABC-2 family transporter</fullName>
    </recommendedName>
</protein>
<dbReference type="RefSeq" id="WP_132224493.1">
    <property type="nucleotide sequence ID" value="NZ_JANKBG010000007.1"/>
</dbReference>
<name>A0A4R3TGA9_9FIRM</name>
<dbReference type="EMBL" id="SMBP01000007">
    <property type="protein sequence ID" value="TCU60386.1"/>
    <property type="molecule type" value="Genomic_DNA"/>
</dbReference>
<feature type="transmembrane region" description="Helical" evidence="1">
    <location>
        <begin position="360"/>
        <end position="379"/>
    </location>
</feature>
<keyword evidence="1" id="KW-0812">Transmembrane</keyword>
<comment type="caution">
    <text evidence="3">The sequence shown here is derived from an EMBL/GenBank/DDBJ whole genome shotgun (WGS) entry which is preliminary data.</text>
</comment>
<dbReference type="PROSITE" id="PS51257">
    <property type="entry name" value="PROKAR_LIPOPROTEIN"/>
    <property type="match status" value="1"/>
</dbReference>
<proteinExistence type="predicted"/>